<dbReference type="AlphaFoldDB" id="A0A917RWK5"/>
<dbReference type="InterPro" id="IPR013196">
    <property type="entry name" value="HTH_11"/>
</dbReference>
<sequence length="331" mass="36499">MLSLLATRRRWPLAELAARLAVSERTVRRDIETLRLLDYPVVTVHGPAGGYQMGPGHTLPPLLFDADQALAVAVALQTAPSSVFGLGEDAARALETLEQVMPARLRAAVESLRLTALPNYWEFSASPIDPETLKVAGTAVRHRHMLRVETRRTDGSRPVPGEADFEPARRLEPHHMVIWAGRWYMVGYEPARSAWRAYRLDRLYLHPPTGISFDPRDLPGGDVALFVMTTHDRGDTPASWQCTGSARFTLPAETVARWAPGGSVVEHLDPEHCRITLGAWSWAGVAGILATFDADLDEVEPAELVRACRRLGRRWAGVTDISEDADLPADP</sequence>
<dbReference type="InterPro" id="IPR036390">
    <property type="entry name" value="WH_DNA-bd_sf"/>
</dbReference>
<dbReference type="InterPro" id="IPR001034">
    <property type="entry name" value="DeoR_HTH"/>
</dbReference>
<dbReference type="GO" id="GO:0003700">
    <property type="term" value="F:DNA-binding transcription factor activity"/>
    <property type="evidence" value="ECO:0007669"/>
    <property type="project" value="InterPro"/>
</dbReference>
<dbReference type="InterPro" id="IPR036388">
    <property type="entry name" value="WH-like_DNA-bd_sf"/>
</dbReference>
<dbReference type="PROSITE" id="PS51000">
    <property type="entry name" value="HTH_DEOR_2"/>
    <property type="match status" value="1"/>
</dbReference>
<reference evidence="4" key="1">
    <citation type="journal article" date="2014" name="Int. J. Syst. Evol. Microbiol.">
        <title>Complete genome sequence of Corynebacterium casei LMG S-19264T (=DSM 44701T), isolated from a smear-ripened cheese.</title>
        <authorList>
            <consortium name="US DOE Joint Genome Institute (JGI-PGF)"/>
            <person name="Walter F."/>
            <person name="Albersmeier A."/>
            <person name="Kalinowski J."/>
            <person name="Ruckert C."/>
        </authorList>
    </citation>
    <scope>NUCLEOTIDE SEQUENCE</scope>
    <source>
        <strain evidence="4">CGMCC 4.3508</strain>
    </source>
</reference>
<accession>A0A917RWK5</accession>
<proteinExistence type="predicted"/>
<feature type="domain" description="HTH deoR-type" evidence="3">
    <location>
        <begin position="1"/>
        <end position="50"/>
    </location>
</feature>
<dbReference type="Gene3D" id="1.10.10.10">
    <property type="entry name" value="Winged helix-like DNA-binding domain superfamily/Winged helix DNA-binding domain"/>
    <property type="match status" value="1"/>
</dbReference>
<gene>
    <name evidence="4" type="ORF">GCM10011588_59760</name>
</gene>
<dbReference type="PROSITE" id="PS52050">
    <property type="entry name" value="WYL"/>
    <property type="match status" value="1"/>
</dbReference>
<dbReference type="Proteomes" id="UP000638263">
    <property type="component" value="Unassembled WGS sequence"/>
</dbReference>
<dbReference type="PANTHER" id="PTHR34580:SF3">
    <property type="entry name" value="PROTEIN PAFB"/>
    <property type="match status" value="1"/>
</dbReference>
<evidence type="ECO:0000313" key="4">
    <source>
        <dbReference type="EMBL" id="GGL37086.1"/>
    </source>
</evidence>
<reference evidence="4" key="2">
    <citation type="submission" date="2020-09" db="EMBL/GenBank/DDBJ databases">
        <authorList>
            <person name="Sun Q."/>
            <person name="Zhou Y."/>
        </authorList>
    </citation>
    <scope>NUCLEOTIDE SEQUENCE</scope>
    <source>
        <strain evidence="4">CGMCC 4.3508</strain>
    </source>
</reference>
<dbReference type="PANTHER" id="PTHR34580">
    <property type="match status" value="1"/>
</dbReference>
<dbReference type="Pfam" id="PF08279">
    <property type="entry name" value="HTH_11"/>
    <property type="match status" value="1"/>
</dbReference>
<dbReference type="EMBL" id="BMMH01000019">
    <property type="protein sequence ID" value="GGL37086.1"/>
    <property type="molecule type" value="Genomic_DNA"/>
</dbReference>
<dbReference type="InterPro" id="IPR026881">
    <property type="entry name" value="WYL_dom"/>
</dbReference>
<dbReference type="InterPro" id="IPR051534">
    <property type="entry name" value="CBASS_pafABC_assoc_protein"/>
</dbReference>
<dbReference type="Pfam" id="PF13280">
    <property type="entry name" value="WYL"/>
    <property type="match status" value="1"/>
</dbReference>
<evidence type="ECO:0000259" key="3">
    <source>
        <dbReference type="PROSITE" id="PS51000"/>
    </source>
</evidence>
<evidence type="ECO:0000313" key="5">
    <source>
        <dbReference type="Proteomes" id="UP000638263"/>
    </source>
</evidence>
<comment type="caution">
    <text evidence="4">The sequence shown here is derived from an EMBL/GenBank/DDBJ whole genome shotgun (WGS) entry which is preliminary data.</text>
</comment>
<dbReference type="SUPFAM" id="SSF46785">
    <property type="entry name" value="Winged helix' DNA-binding domain"/>
    <property type="match status" value="1"/>
</dbReference>
<evidence type="ECO:0000256" key="1">
    <source>
        <dbReference type="ARBA" id="ARBA00023015"/>
    </source>
</evidence>
<keyword evidence="2" id="KW-0804">Transcription</keyword>
<protein>
    <submittedName>
        <fullName evidence="4">DeoR family transcriptional regulator</fullName>
    </submittedName>
</protein>
<keyword evidence="5" id="KW-1185">Reference proteome</keyword>
<keyword evidence="1" id="KW-0805">Transcription regulation</keyword>
<name>A0A917RWK5_9NOCA</name>
<evidence type="ECO:0000256" key="2">
    <source>
        <dbReference type="ARBA" id="ARBA00023163"/>
    </source>
</evidence>
<organism evidence="4 5">
    <name type="scientific">Nocardia jinanensis</name>
    <dbReference type="NCBI Taxonomy" id="382504"/>
    <lineage>
        <taxon>Bacteria</taxon>
        <taxon>Bacillati</taxon>
        <taxon>Actinomycetota</taxon>
        <taxon>Actinomycetes</taxon>
        <taxon>Mycobacteriales</taxon>
        <taxon>Nocardiaceae</taxon>
        <taxon>Nocardia</taxon>
    </lineage>
</organism>